<keyword evidence="2" id="KW-1185">Reference proteome</keyword>
<evidence type="ECO:0000313" key="2">
    <source>
        <dbReference type="Proteomes" id="UP000001299"/>
    </source>
</evidence>
<organism evidence="1 2">
    <name type="scientific">Butyrivibrio proteoclasticus (strain ATCC 51982 / DSM 14932 / B316)</name>
    <name type="common">Clostridium proteoclasticum</name>
    <dbReference type="NCBI Taxonomy" id="515622"/>
    <lineage>
        <taxon>Bacteria</taxon>
        <taxon>Bacillati</taxon>
        <taxon>Bacillota</taxon>
        <taxon>Clostridia</taxon>
        <taxon>Lachnospirales</taxon>
        <taxon>Lachnospiraceae</taxon>
        <taxon>Butyrivibrio</taxon>
    </lineage>
</organism>
<dbReference type="HOGENOM" id="CLU_1792887_0_0_9"/>
<gene>
    <name evidence="1" type="ordered locus">bpr_II077</name>
</gene>
<dbReference type="KEGG" id="bpb:bpr_II077"/>
<dbReference type="Proteomes" id="UP000001299">
    <property type="component" value="Plasmid pCY360"/>
</dbReference>
<accession>E0S3N5</accession>
<dbReference type="RefSeq" id="WP_013282667.1">
    <property type="nucleotide sequence ID" value="NC_014389.1"/>
</dbReference>
<proteinExistence type="predicted"/>
<dbReference type="EMBL" id="CP001812">
    <property type="protein sequence ID" value="ADL36017.1"/>
    <property type="molecule type" value="Genomic_DNA"/>
</dbReference>
<evidence type="ECO:0000313" key="1">
    <source>
        <dbReference type="EMBL" id="ADL36017.1"/>
    </source>
</evidence>
<sequence>MYIKQNQIKPIEVKDFLIRNWEKYDLVDSKEDFIALLNILQACDENLESLHESVREGTFCDIDGRWDSDREFAKVLLEHDSFYTEEEFIEYIMYRWNEWEEDRDPDLDAPGSEHIRQMTDDEEEMHWDTQITKTDDGYVVRRWY</sequence>
<name>E0S3N5_BUTPB</name>
<dbReference type="AlphaFoldDB" id="E0S3N5"/>
<protein>
    <submittedName>
        <fullName evidence="1">Uncharacterized protein</fullName>
    </submittedName>
</protein>
<reference evidence="1 2" key="1">
    <citation type="journal article" date="2010" name="PLoS ONE">
        <title>The glycobiome of the rumen bacterium Butyrivibrio proteoclasticus B316(T) highlights adaptation to a polysaccharide-rich environment.</title>
        <authorList>
            <person name="Kelly W.J."/>
            <person name="Leahy S.C."/>
            <person name="Altermann E."/>
            <person name="Yeoman C.J."/>
            <person name="Dunne J.C."/>
            <person name="Kong Z."/>
            <person name="Pacheco D.M."/>
            <person name="Li D."/>
            <person name="Noel S.J."/>
            <person name="Moon C.D."/>
            <person name="Cookson A.L."/>
            <person name="Attwood G.T."/>
        </authorList>
    </citation>
    <scope>NUCLEOTIDE SEQUENCE [LARGE SCALE GENOMIC DNA]</scope>
    <source>
        <strain evidence="2">ATCC 51982 / DSM 14932 / B316</strain>
        <plasmid evidence="2">Plasmid pCY360</plasmid>
    </source>
</reference>
<keyword evidence="1" id="KW-0614">Plasmid</keyword>
<geneLocation type="plasmid" evidence="1 2">
    <name>pCY360</name>
</geneLocation>